<dbReference type="InterPro" id="IPR043519">
    <property type="entry name" value="NT_sf"/>
</dbReference>
<organism evidence="1 2">
    <name type="scientific">Handelsmanbacteria sp. (strain RIFCSPLOWO2_12_FULL_64_10)</name>
    <dbReference type="NCBI Taxonomy" id="1817868"/>
    <lineage>
        <taxon>Bacteria</taxon>
        <taxon>Candidatus Handelsmaniibacteriota</taxon>
    </lineage>
</organism>
<dbReference type="EMBL" id="MFKF01000115">
    <property type="protein sequence ID" value="OGG53988.1"/>
    <property type="molecule type" value="Genomic_DNA"/>
</dbReference>
<comment type="caution">
    <text evidence="1">The sequence shown here is derived from an EMBL/GenBank/DDBJ whole genome shotgun (WGS) entry which is preliminary data.</text>
</comment>
<evidence type="ECO:0000313" key="2">
    <source>
        <dbReference type="Proteomes" id="UP000178606"/>
    </source>
</evidence>
<accession>A0A1F6CXU5</accession>
<dbReference type="SUPFAM" id="SSF81301">
    <property type="entry name" value="Nucleotidyltransferase"/>
    <property type="match status" value="1"/>
</dbReference>
<dbReference type="AlphaFoldDB" id="A0A1F6CXU5"/>
<reference evidence="1 2" key="1">
    <citation type="journal article" date="2016" name="Nat. Commun.">
        <title>Thousands of microbial genomes shed light on interconnected biogeochemical processes in an aquifer system.</title>
        <authorList>
            <person name="Anantharaman K."/>
            <person name="Brown C.T."/>
            <person name="Hug L.A."/>
            <person name="Sharon I."/>
            <person name="Castelle C.J."/>
            <person name="Probst A.J."/>
            <person name="Thomas B.C."/>
            <person name="Singh A."/>
            <person name="Wilkins M.J."/>
            <person name="Karaoz U."/>
            <person name="Brodie E.L."/>
            <person name="Williams K.H."/>
            <person name="Hubbard S.S."/>
            <person name="Banfield J.F."/>
        </authorList>
    </citation>
    <scope>NUCLEOTIDE SEQUENCE [LARGE SCALE GENOMIC DNA]</scope>
    <source>
        <strain evidence="2">RIFCSPLOWO2_12_FULL_64_10</strain>
    </source>
</reference>
<name>A0A1F6CXU5_HANXR</name>
<protein>
    <submittedName>
        <fullName evidence="1">Uncharacterized protein</fullName>
    </submittedName>
</protein>
<dbReference type="Gene3D" id="3.30.460.40">
    <property type="match status" value="1"/>
</dbReference>
<gene>
    <name evidence="1" type="ORF">A3F84_04825</name>
</gene>
<proteinExistence type="predicted"/>
<dbReference type="Proteomes" id="UP000178606">
    <property type="component" value="Unassembled WGS sequence"/>
</dbReference>
<sequence>MAETISARRMLIDMALRRSRPGAGSVLGFLRRRTADMNWPDLTAILHPLTWAVAGAVATRLYMPERTTRDLYIVVMASDMPEVRRRLNAAGFVEQGILTIGGASWRTPDGESIDVIEGRDPWWANALAEAQTNRDTQGLPILPLHYLALMKVRAGRVQDLADVARMLGQADEPALERTRAVFAQWAPDDVEDLESLIRLGRLEMEGGR</sequence>
<evidence type="ECO:0000313" key="1">
    <source>
        <dbReference type="EMBL" id="OGG53988.1"/>
    </source>
</evidence>